<protein>
    <submittedName>
        <fullName evidence="1">Uncharacterized protein</fullName>
    </submittedName>
</protein>
<keyword evidence="2" id="KW-1185">Reference proteome</keyword>
<evidence type="ECO:0000313" key="1">
    <source>
        <dbReference type="EMBL" id="MBO2009854.1"/>
    </source>
</evidence>
<name>A0ABS3QF28_9BACT</name>
<dbReference type="Proteomes" id="UP000664369">
    <property type="component" value="Unassembled WGS sequence"/>
</dbReference>
<comment type="caution">
    <text evidence="1">The sequence shown here is derived from an EMBL/GenBank/DDBJ whole genome shotgun (WGS) entry which is preliminary data.</text>
</comment>
<dbReference type="RefSeq" id="WP_208175491.1">
    <property type="nucleotide sequence ID" value="NZ_JAGETZ010000005.1"/>
</dbReference>
<evidence type="ECO:0000313" key="2">
    <source>
        <dbReference type="Proteomes" id="UP000664369"/>
    </source>
</evidence>
<gene>
    <name evidence="1" type="ORF">J4E00_12400</name>
</gene>
<sequence length="135" mass="15111">MNNSFPVSLPATVAQCRQQLLDSLKSGEYAFFSADKEGYRTLCYFRGTFLRAAVGDEGTSLLRLPSDEQLLTYIWQQSGPLLELVDGQPQWRYELSAAEQLTQWQQQLARLQPFSPSQQQFVAGVLAEFAALATA</sequence>
<dbReference type="EMBL" id="JAGETZ010000005">
    <property type="protein sequence ID" value="MBO2009854.1"/>
    <property type="molecule type" value="Genomic_DNA"/>
</dbReference>
<organism evidence="1 2">
    <name type="scientific">Hymenobacter negativus</name>
    <dbReference type="NCBI Taxonomy" id="2795026"/>
    <lineage>
        <taxon>Bacteria</taxon>
        <taxon>Pseudomonadati</taxon>
        <taxon>Bacteroidota</taxon>
        <taxon>Cytophagia</taxon>
        <taxon>Cytophagales</taxon>
        <taxon>Hymenobacteraceae</taxon>
        <taxon>Hymenobacter</taxon>
    </lineage>
</organism>
<accession>A0ABS3QF28</accession>
<proteinExistence type="predicted"/>
<reference evidence="1 2" key="1">
    <citation type="submission" date="2021-03" db="EMBL/GenBank/DDBJ databases">
        <authorList>
            <person name="Kim M.K."/>
        </authorList>
    </citation>
    <scope>NUCLEOTIDE SEQUENCE [LARGE SCALE GENOMIC DNA]</scope>
    <source>
        <strain evidence="1 2">BT442</strain>
    </source>
</reference>